<dbReference type="EMBL" id="JBBLXS010000652">
    <property type="protein sequence ID" value="MEK0188533.1"/>
    <property type="molecule type" value="Genomic_DNA"/>
</dbReference>
<protein>
    <submittedName>
        <fullName evidence="1">Uncharacterized protein</fullName>
    </submittedName>
</protein>
<gene>
    <name evidence="1" type="ORF">WMG39_27350</name>
</gene>
<dbReference type="PROSITE" id="PS51257">
    <property type="entry name" value="PROKAR_LIPOPROTEIN"/>
    <property type="match status" value="1"/>
</dbReference>
<evidence type="ECO:0000313" key="2">
    <source>
        <dbReference type="Proteomes" id="UP001384579"/>
    </source>
</evidence>
<organism evidence="1 2">
    <name type="scientific">Microcoleus anatoxicus PTRS2</name>
    <dbReference type="NCBI Taxonomy" id="2705321"/>
    <lineage>
        <taxon>Bacteria</taxon>
        <taxon>Bacillati</taxon>
        <taxon>Cyanobacteriota</taxon>
        <taxon>Cyanophyceae</taxon>
        <taxon>Oscillatoriophycideae</taxon>
        <taxon>Oscillatoriales</taxon>
        <taxon>Microcoleaceae</taxon>
        <taxon>Microcoleus</taxon>
        <taxon>Microcoleus anatoxicus</taxon>
    </lineage>
</organism>
<name>A0ABU8YW27_9CYAN</name>
<sequence length="47" mass="4997">MLRYSVSLQTASTSLAVSCPLLLPAALGSATRFLGDAGYFLYKQSNL</sequence>
<proteinExistence type="predicted"/>
<reference evidence="1 2" key="1">
    <citation type="journal article" date="2020" name="Harmful Algae">
        <title>Molecular and morphological characterization of a novel dihydroanatoxin-a producing Microcoleus species (cyanobacteria) from the Russian River, California, USA.</title>
        <authorList>
            <person name="Conklin K.Y."/>
            <person name="Stancheva R."/>
            <person name="Otten T.G."/>
            <person name="Fadness R."/>
            <person name="Boyer G.L."/>
            <person name="Read B."/>
            <person name="Zhang X."/>
            <person name="Sheath R.G."/>
        </authorList>
    </citation>
    <scope>NUCLEOTIDE SEQUENCE [LARGE SCALE GENOMIC DNA]</scope>
    <source>
        <strain evidence="1 2">PTRS2</strain>
    </source>
</reference>
<dbReference type="RefSeq" id="WP_332994020.1">
    <property type="nucleotide sequence ID" value="NZ_JBBLXS010000652.1"/>
</dbReference>
<evidence type="ECO:0000313" key="1">
    <source>
        <dbReference type="EMBL" id="MEK0188533.1"/>
    </source>
</evidence>
<comment type="caution">
    <text evidence="1">The sequence shown here is derived from an EMBL/GenBank/DDBJ whole genome shotgun (WGS) entry which is preliminary data.</text>
</comment>
<accession>A0ABU8YW27</accession>
<dbReference type="Proteomes" id="UP001384579">
    <property type="component" value="Unassembled WGS sequence"/>
</dbReference>
<keyword evidence="2" id="KW-1185">Reference proteome</keyword>